<feature type="region of interest" description="Disordered" evidence="1">
    <location>
        <begin position="1"/>
        <end position="43"/>
    </location>
</feature>
<dbReference type="EMBL" id="JAUIRO010000004">
    <property type="protein sequence ID" value="KAK0717753.1"/>
    <property type="molecule type" value="Genomic_DNA"/>
</dbReference>
<dbReference type="GeneID" id="85323187"/>
<dbReference type="Proteomes" id="UP001172101">
    <property type="component" value="Unassembled WGS sequence"/>
</dbReference>
<gene>
    <name evidence="2" type="ORF">B0T26DRAFT_676018</name>
</gene>
<feature type="compositionally biased region" description="Polar residues" evidence="1">
    <location>
        <begin position="21"/>
        <end position="32"/>
    </location>
</feature>
<evidence type="ECO:0000313" key="3">
    <source>
        <dbReference type="Proteomes" id="UP001172101"/>
    </source>
</evidence>
<organism evidence="2 3">
    <name type="scientific">Lasiosphaeria miniovina</name>
    <dbReference type="NCBI Taxonomy" id="1954250"/>
    <lineage>
        <taxon>Eukaryota</taxon>
        <taxon>Fungi</taxon>
        <taxon>Dikarya</taxon>
        <taxon>Ascomycota</taxon>
        <taxon>Pezizomycotina</taxon>
        <taxon>Sordariomycetes</taxon>
        <taxon>Sordariomycetidae</taxon>
        <taxon>Sordariales</taxon>
        <taxon>Lasiosphaeriaceae</taxon>
        <taxon>Lasiosphaeria</taxon>
    </lineage>
</organism>
<keyword evidence="3" id="KW-1185">Reference proteome</keyword>
<name>A0AA40E019_9PEZI</name>
<evidence type="ECO:0008006" key="4">
    <source>
        <dbReference type="Google" id="ProtNLM"/>
    </source>
</evidence>
<sequence>MTHFPTNKSRSWPPREAPPVHSSNASTLTTISETPTVENENTEEKYAGYGQHLDAPNPNASKRLRLRHTTTQGRNTQNSQDQHRPNSQQPTFLALPDLLLLLINGHLPAPSQTALALVNKRTLSVLVNKRTLSVLGGNLVPPMGPESRHAFLKLLDRDLTVLVYCTVCKLIHSPFHDPDKPYAAWQVDDSVRDGWPTSQYTMLPFNMVHSITRNHRAGRNYTELLSIADPGLGARGYPEARLRRGAFWSKTRFAREASGSGSGGNVLQMVQKILPVSPGAGDKKSLRNLYELNWYVRWSSRICDHRRWNTEYPFLLFNNTEAVSALKHSSVYSRYVRGKDGWRKYAAFTLEPDTFHAATDALPAGVLNKSTIDPRLYCALAHYHDGRLPCSCPANMQAGVVRSCDRCDTDFCFTVVTTATAPGDPNNKKEESFWVFTMWKNYGEGATRNDPVWKAHVSNYLWREPRPSTFARSSAVLWPYTQFGKACPQSDEYGTLVYKPKPPELAVQKARADKDQETKKGT</sequence>
<evidence type="ECO:0000313" key="2">
    <source>
        <dbReference type="EMBL" id="KAK0717753.1"/>
    </source>
</evidence>
<evidence type="ECO:0000256" key="1">
    <source>
        <dbReference type="SAM" id="MobiDB-lite"/>
    </source>
</evidence>
<accession>A0AA40E019</accession>
<feature type="compositionally biased region" description="Polar residues" evidence="1">
    <location>
        <begin position="1"/>
        <end position="10"/>
    </location>
</feature>
<reference evidence="2" key="1">
    <citation type="submission" date="2023-06" db="EMBL/GenBank/DDBJ databases">
        <title>Genome-scale phylogeny and comparative genomics of the fungal order Sordariales.</title>
        <authorList>
            <consortium name="Lawrence Berkeley National Laboratory"/>
            <person name="Hensen N."/>
            <person name="Bonometti L."/>
            <person name="Westerberg I."/>
            <person name="Brannstrom I.O."/>
            <person name="Guillou S."/>
            <person name="Cros-Aarteil S."/>
            <person name="Calhoun S."/>
            <person name="Haridas S."/>
            <person name="Kuo A."/>
            <person name="Mondo S."/>
            <person name="Pangilinan J."/>
            <person name="Riley R."/>
            <person name="LaButti K."/>
            <person name="Andreopoulos B."/>
            <person name="Lipzen A."/>
            <person name="Chen C."/>
            <person name="Yanf M."/>
            <person name="Daum C."/>
            <person name="Ng V."/>
            <person name="Clum A."/>
            <person name="Steindorff A."/>
            <person name="Ohm R."/>
            <person name="Martin F."/>
            <person name="Silar P."/>
            <person name="Natvig D."/>
            <person name="Lalanne C."/>
            <person name="Gautier V."/>
            <person name="Ament-velasquez S.L."/>
            <person name="Kruys A."/>
            <person name="Hutchinson M.I."/>
            <person name="Powell A.J."/>
            <person name="Barry K."/>
            <person name="Miller A.N."/>
            <person name="Grigoriev I.V."/>
            <person name="Debuchy R."/>
            <person name="Gladieux P."/>
            <person name="Thoren M.H."/>
            <person name="Johannesson H."/>
        </authorList>
    </citation>
    <scope>NUCLEOTIDE SEQUENCE</scope>
    <source>
        <strain evidence="2">SMH2392-1A</strain>
    </source>
</reference>
<feature type="region of interest" description="Disordered" evidence="1">
    <location>
        <begin position="70"/>
        <end position="89"/>
    </location>
</feature>
<protein>
    <recommendedName>
        <fullName evidence="4">F-box domain-containing protein</fullName>
    </recommendedName>
</protein>
<comment type="caution">
    <text evidence="2">The sequence shown here is derived from an EMBL/GenBank/DDBJ whole genome shotgun (WGS) entry which is preliminary data.</text>
</comment>
<proteinExistence type="predicted"/>
<dbReference type="AlphaFoldDB" id="A0AA40E019"/>
<dbReference type="RefSeq" id="XP_060296546.1">
    <property type="nucleotide sequence ID" value="XM_060439917.1"/>
</dbReference>